<keyword evidence="3" id="KW-1185">Reference proteome</keyword>
<accession>A0ABP6TE46</accession>
<comment type="caution">
    <text evidence="2">The sequence shown here is derived from an EMBL/GenBank/DDBJ whole genome shotgun (WGS) entry which is preliminary data.</text>
</comment>
<name>A0ABP6TE46_9ACTN</name>
<sequence>MEWLTATNSQSKGPMRSRCPSAHLEGVRADAVLLELGLDEGEGELGADQRDVRLLAQEVGDAADVVLVTVGEDDALDVVETVPDGREVGQDQVDSGLLLLGEEHSAVDDQQTASVLEDRHVAADLAEAAERGDPQAAFGKRRGRAEFRMRMTQKTLLTTRATYRWGTWRA</sequence>
<organism evidence="2 3">
    <name type="scientific">Streptomyces prasinosporus</name>
    <dbReference type="NCBI Taxonomy" id="68256"/>
    <lineage>
        <taxon>Bacteria</taxon>
        <taxon>Bacillati</taxon>
        <taxon>Actinomycetota</taxon>
        <taxon>Actinomycetes</taxon>
        <taxon>Kitasatosporales</taxon>
        <taxon>Streptomycetaceae</taxon>
        <taxon>Streptomyces</taxon>
        <taxon>Streptomyces albogriseolus group</taxon>
    </lineage>
</organism>
<evidence type="ECO:0000313" key="3">
    <source>
        <dbReference type="Proteomes" id="UP001501455"/>
    </source>
</evidence>
<dbReference type="EMBL" id="BAAAXF010000004">
    <property type="protein sequence ID" value="GAA3493095.1"/>
    <property type="molecule type" value="Genomic_DNA"/>
</dbReference>
<feature type="compositionally biased region" description="Polar residues" evidence="1">
    <location>
        <begin position="1"/>
        <end position="12"/>
    </location>
</feature>
<feature type="region of interest" description="Disordered" evidence="1">
    <location>
        <begin position="1"/>
        <end position="20"/>
    </location>
</feature>
<gene>
    <name evidence="2" type="ORF">GCM10019016_001940</name>
</gene>
<protein>
    <submittedName>
        <fullName evidence="2">Uncharacterized protein</fullName>
    </submittedName>
</protein>
<evidence type="ECO:0000256" key="1">
    <source>
        <dbReference type="SAM" id="MobiDB-lite"/>
    </source>
</evidence>
<dbReference type="Proteomes" id="UP001501455">
    <property type="component" value="Unassembled WGS sequence"/>
</dbReference>
<reference evidence="3" key="1">
    <citation type="journal article" date="2019" name="Int. J. Syst. Evol. Microbiol.">
        <title>The Global Catalogue of Microorganisms (GCM) 10K type strain sequencing project: providing services to taxonomists for standard genome sequencing and annotation.</title>
        <authorList>
            <consortium name="The Broad Institute Genomics Platform"/>
            <consortium name="The Broad Institute Genome Sequencing Center for Infectious Disease"/>
            <person name="Wu L."/>
            <person name="Ma J."/>
        </authorList>
    </citation>
    <scope>NUCLEOTIDE SEQUENCE [LARGE SCALE GENOMIC DNA]</scope>
    <source>
        <strain evidence="3">JCM 4816</strain>
    </source>
</reference>
<evidence type="ECO:0000313" key="2">
    <source>
        <dbReference type="EMBL" id="GAA3493095.1"/>
    </source>
</evidence>
<proteinExistence type="predicted"/>